<dbReference type="EMBL" id="UZAD01000015">
    <property type="protein sequence ID" value="VDN81548.1"/>
    <property type="molecule type" value="Genomic_DNA"/>
</dbReference>
<reference evidence="2 3" key="2">
    <citation type="submission" date="2018-11" db="EMBL/GenBank/DDBJ databases">
        <authorList>
            <consortium name="Pathogen Informatics"/>
        </authorList>
    </citation>
    <scope>NUCLEOTIDE SEQUENCE [LARGE SCALE GENOMIC DNA]</scope>
</reference>
<dbReference type="AlphaFoldDB" id="A0A0N4SXG2"/>
<accession>A0A0N4SXG2</accession>
<protein>
    <submittedName>
        <fullName evidence="4">Ovule protein</fullName>
    </submittedName>
</protein>
<evidence type="ECO:0000313" key="4">
    <source>
        <dbReference type="WBParaSite" id="BPAG_0000036101-mRNA-1"/>
    </source>
</evidence>
<evidence type="ECO:0000313" key="3">
    <source>
        <dbReference type="Proteomes" id="UP000278627"/>
    </source>
</evidence>
<feature type="region of interest" description="Disordered" evidence="1">
    <location>
        <begin position="55"/>
        <end position="78"/>
    </location>
</feature>
<keyword evidence="3" id="KW-1185">Reference proteome</keyword>
<dbReference type="Proteomes" id="UP000278627">
    <property type="component" value="Unassembled WGS sequence"/>
</dbReference>
<feature type="compositionally biased region" description="Basic and acidic residues" evidence="1">
    <location>
        <begin position="61"/>
        <end position="70"/>
    </location>
</feature>
<proteinExistence type="predicted"/>
<reference evidence="4" key="1">
    <citation type="submission" date="2017-02" db="UniProtKB">
        <authorList>
            <consortium name="WormBaseParasite"/>
        </authorList>
    </citation>
    <scope>IDENTIFICATION</scope>
</reference>
<dbReference type="WBParaSite" id="BPAG_0000036101-mRNA-1">
    <property type="protein sequence ID" value="BPAG_0000036101-mRNA-1"/>
    <property type="gene ID" value="BPAG_0000036101"/>
</dbReference>
<evidence type="ECO:0000256" key="1">
    <source>
        <dbReference type="SAM" id="MobiDB-lite"/>
    </source>
</evidence>
<gene>
    <name evidence="2" type="ORF">BPAG_LOCUS362</name>
</gene>
<organism evidence="4">
    <name type="scientific">Brugia pahangi</name>
    <name type="common">Filarial nematode worm</name>
    <dbReference type="NCBI Taxonomy" id="6280"/>
    <lineage>
        <taxon>Eukaryota</taxon>
        <taxon>Metazoa</taxon>
        <taxon>Ecdysozoa</taxon>
        <taxon>Nematoda</taxon>
        <taxon>Chromadorea</taxon>
        <taxon>Rhabditida</taxon>
        <taxon>Spirurina</taxon>
        <taxon>Spiruromorpha</taxon>
        <taxon>Filarioidea</taxon>
        <taxon>Onchocercidae</taxon>
        <taxon>Brugia</taxon>
    </lineage>
</organism>
<sequence length="90" mass="10430">MPCWKMAMDQWTILSNGDRRSFKQERQPLTHIQTCKLHNSLTPINMHQTQPKLHTYTQTDRQTDIPDKKGSNPSGEFSLLPSAEMILSFD</sequence>
<name>A0A0N4SXG2_BRUPA</name>
<evidence type="ECO:0000313" key="2">
    <source>
        <dbReference type="EMBL" id="VDN81548.1"/>
    </source>
</evidence>